<dbReference type="GO" id="GO:0005634">
    <property type="term" value="C:nucleus"/>
    <property type="evidence" value="ECO:0007669"/>
    <property type="project" value="UniProtKB-SubCell"/>
</dbReference>
<evidence type="ECO:0000256" key="6">
    <source>
        <dbReference type="ARBA" id="ARBA00023242"/>
    </source>
</evidence>
<evidence type="ECO:0000256" key="7">
    <source>
        <dbReference type="ARBA" id="ARBA00023328"/>
    </source>
</evidence>
<sequence length="183" mass="20510">MAEERLASAILEVQRRLAAPPDSIRASYDREHMSQTLARCIAQHRALLAEAEEALAWEKRMHAENAALLDDMSRMRDAPAPLPPSSHTESELLAALVRVTDRAFDDRRQCQQLRQVLDLLLNALWDCPDDPYVSMRGLDTQVAAFLHQAGLVRAHPTEPDAVRLVAFHEALPDARTSRPTVYG</sequence>
<evidence type="ECO:0000313" key="8">
    <source>
        <dbReference type="EMBL" id="AYO44566.1"/>
    </source>
</evidence>
<evidence type="ECO:0000256" key="1">
    <source>
        <dbReference type="ARBA" id="ARBA00004123"/>
    </source>
</evidence>
<evidence type="ECO:0000256" key="4">
    <source>
        <dbReference type="ARBA" id="ARBA00022454"/>
    </source>
</evidence>
<protein>
    <submittedName>
        <fullName evidence="8">Centromere-associated protein K</fullName>
    </submittedName>
</protein>
<dbReference type="AlphaFoldDB" id="A0A3G2S9J9"/>
<proteinExistence type="inferred from homology"/>
<keyword evidence="9" id="KW-1185">Reference proteome</keyword>
<reference evidence="8 9" key="1">
    <citation type="submission" date="2018-10" db="EMBL/GenBank/DDBJ databases">
        <title>Complete genome sequence of Malassezia restricta CBS 7877.</title>
        <authorList>
            <person name="Morand S.C."/>
            <person name="Bertignac M."/>
            <person name="Iltis A."/>
            <person name="Kolder I."/>
            <person name="Pirovano W."/>
            <person name="Jourdain R."/>
            <person name="Clavaud C."/>
        </authorList>
    </citation>
    <scope>NUCLEOTIDE SEQUENCE [LARGE SCALE GENOMIC DNA]</scope>
    <source>
        <strain evidence="8 9">CBS 7877</strain>
    </source>
</reference>
<keyword evidence="7" id="KW-0137">Centromere</keyword>
<dbReference type="OrthoDB" id="9445768at2759"/>
<dbReference type="VEuPathDB" id="FungiDB:DNF11_3616"/>
<evidence type="ECO:0000313" key="9">
    <source>
        <dbReference type="Proteomes" id="UP000269793"/>
    </source>
</evidence>
<dbReference type="Pfam" id="PF11802">
    <property type="entry name" value="CENP-K"/>
    <property type="match status" value="1"/>
</dbReference>
<gene>
    <name evidence="8" type="ORF">DNF11_3616</name>
</gene>
<dbReference type="PANTHER" id="PTHR14401:SF6">
    <property type="entry name" value="CENTROMERE PROTEIN K"/>
    <property type="match status" value="1"/>
</dbReference>
<comment type="similarity">
    <text evidence="3">Belongs to the CENP-K/MCM22 family.</text>
</comment>
<organism evidence="8 9">
    <name type="scientific">Malassezia restricta (strain ATCC 96810 / NBRC 103918 / CBS 7877)</name>
    <name type="common">Seborrheic dermatitis infection agent</name>
    <dbReference type="NCBI Taxonomy" id="425264"/>
    <lineage>
        <taxon>Eukaryota</taxon>
        <taxon>Fungi</taxon>
        <taxon>Dikarya</taxon>
        <taxon>Basidiomycota</taxon>
        <taxon>Ustilaginomycotina</taxon>
        <taxon>Malasseziomycetes</taxon>
        <taxon>Malasseziales</taxon>
        <taxon>Malasseziaceae</taxon>
        <taxon>Malassezia</taxon>
    </lineage>
</organism>
<dbReference type="GO" id="GO:0051382">
    <property type="term" value="P:kinetochore assembly"/>
    <property type="evidence" value="ECO:0007669"/>
    <property type="project" value="InterPro"/>
</dbReference>
<evidence type="ECO:0000256" key="3">
    <source>
        <dbReference type="ARBA" id="ARBA00005795"/>
    </source>
</evidence>
<evidence type="ECO:0000256" key="5">
    <source>
        <dbReference type="ARBA" id="ARBA00023054"/>
    </source>
</evidence>
<dbReference type="InterPro" id="IPR020993">
    <property type="entry name" value="Centromere_CenpK"/>
</dbReference>
<dbReference type="EMBL" id="CP033154">
    <property type="protein sequence ID" value="AYO44566.1"/>
    <property type="molecule type" value="Genomic_DNA"/>
</dbReference>
<dbReference type="GO" id="GO:0000775">
    <property type="term" value="C:chromosome, centromeric region"/>
    <property type="evidence" value="ECO:0007669"/>
    <property type="project" value="UniProtKB-SubCell"/>
</dbReference>
<keyword evidence="5" id="KW-0175">Coiled coil</keyword>
<keyword evidence="4" id="KW-0158">Chromosome</keyword>
<accession>A0A3G2S9J9</accession>
<dbReference type="PANTHER" id="PTHR14401">
    <property type="entry name" value="CENTROMERE PROTEIN K"/>
    <property type="match status" value="1"/>
</dbReference>
<comment type="subcellular location">
    <subcellularLocation>
        <location evidence="2">Chromosome</location>
        <location evidence="2">Centromere</location>
    </subcellularLocation>
    <subcellularLocation>
        <location evidence="1">Nucleus</location>
    </subcellularLocation>
</comment>
<evidence type="ECO:0000256" key="2">
    <source>
        <dbReference type="ARBA" id="ARBA00004584"/>
    </source>
</evidence>
<keyword evidence="6" id="KW-0539">Nucleus</keyword>
<dbReference type="GO" id="GO:0000070">
    <property type="term" value="P:mitotic sister chromatid segregation"/>
    <property type="evidence" value="ECO:0007669"/>
    <property type="project" value="TreeGrafter"/>
</dbReference>
<name>A0A3G2S9J9_MALR7</name>
<dbReference type="Proteomes" id="UP000269793">
    <property type="component" value="Chromosome VII"/>
</dbReference>